<evidence type="ECO:0000256" key="1">
    <source>
        <dbReference type="SAM" id="Coils"/>
    </source>
</evidence>
<gene>
    <name evidence="3" type="ORF">LTR09_003474</name>
</gene>
<reference evidence="3" key="1">
    <citation type="submission" date="2023-04" db="EMBL/GenBank/DDBJ databases">
        <title>Black Yeasts Isolated from many extreme environments.</title>
        <authorList>
            <person name="Coleine C."/>
            <person name="Stajich J.E."/>
            <person name="Selbmann L."/>
        </authorList>
    </citation>
    <scope>NUCLEOTIDE SEQUENCE</scope>
    <source>
        <strain evidence="3">CCFEE 5312</strain>
    </source>
</reference>
<protein>
    <submittedName>
        <fullName evidence="3">Uncharacterized protein</fullName>
    </submittedName>
</protein>
<evidence type="ECO:0000313" key="3">
    <source>
        <dbReference type="EMBL" id="KAK3055554.1"/>
    </source>
</evidence>
<keyword evidence="4" id="KW-1185">Reference proteome</keyword>
<feature type="compositionally biased region" description="Basic and acidic residues" evidence="2">
    <location>
        <begin position="24"/>
        <end position="38"/>
    </location>
</feature>
<dbReference type="EMBL" id="JAWDJX010000008">
    <property type="protein sequence ID" value="KAK3055554.1"/>
    <property type="molecule type" value="Genomic_DNA"/>
</dbReference>
<organism evidence="3 4">
    <name type="scientific">Extremus antarcticus</name>
    <dbReference type="NCBI Taxonomy" id="702011"/>
    <lineage>
        <taxon>Eukaryota</taxon>
        <taxon>Fungi</taxon>
        <taxon>Dikarya</taxon>
        <taxon>Ascomycota</taxon>
        <taxon>Pezizomycotina</taxon>
        <taxon>Dothideomycetes</taxon>
        <taxon>Dothideomycetidae</taxon>
        <taxon>Mycosphaerellales</taxon>
        <taxon>Extremaceae</taxon>
        <taxon>Extremus</taxon>
    </lineage>
</organism>
<feature type="compositionally biased region" description="Low complexity" evidence="2">
    <location>
        <begin position="92"/>
        <end position="102"/>
    </location>
</feature>
<accession>A0AAJ0DJX4</accession>
<dbReference type="Proteomes" id="UP001271007">
    <property type="component" value="Unassembled WGS sequence"/>
</dbReference>
<sequence length="518" mass="58672">MRRTLRSIYNPRRAIRQTQQPDQLRTELKRLPTARDSHSTNGESPTFPEDPSATSTVPDVTTKSEISEPECVGTEQDDVEEQATPPTEETDAQQVAQEAEAVPDSGTRSVRSTEGGEVRQRAYITFQSEDAEDYTTGPARMVCANDGVSDCAALLMTIALSQAVKRAVDAQRIFTKVEMQAEIEEDEINDLENKIISEISNHEMRLCTLENDETSEGVEQKLSLGKELDILGLMQRNTDARRRGLDFQLKRQAKELRRCQGELSSVMEEAFIDANLLEPALEKLLPTPQVIDLQTEYQSFCEELRWNAENDHLVFIEPLDMTEDKYERPPVSAEEQARDDLLNTYWRAQQRLQEAEAHFDNRERQRYQELQANFDAADRGEETLDATPDDFDLRWVQHVQNLTHELVEAEAAFTAAKQECVEAGVDVCDDDRISGFVDDAGDGYRMSFEQDQVASVPSTKIRTWLSSVDELASPSYHEPGGLPDDWDAEEADISDSRSLVAEGSDRRRIEKWRQICGL</sequence>
<comment type="caution">
    <text evidence="3">The sequence shown here is derived from an EMBL/GenBank/DDBJ whole genome shotgun (WGS) entry which is preliminary data.</text>
</comment>
<name>A0AAJ0DJX4_9PEZI</name>
<keyword evidence="1" id="KW-0175">Coiled coil</keyword>
<evidence type="ECO:0000313" key="4">
    <source>
        <dbReference type="Proteomes" id="UP001271007"/>
    </source>
</evidence>
<feature type="coiled-coil region" evidence="1">
    <location>
        <begin position="174"/>
        <end position="201"/>
    </location>
</feature>
<dbReference type="AlphaFoldDB" id="A0AAJ0DJX4"/>
<proteinExistence type="predicted"/>
<feature type="region of interest" description="Disordered" evidence="2">
    <location>
        <begin position="1"/>
        <end position="116"/>
    </location>
</feature>
<evidence type="ECO:0000256" key="2">
    <source>
        <dbReference type="SAM" id="MobiDB-lite"/>
    </source>
</evidence>
<feature type="compositionally biased region" description="Polar residues" evidence="2">
    <location>
        <begin position="52"/>
        <end position="64"/>
    </location>
</feature>